<comment type="caution">
    <text evidence="9">The sequence shown here is derived from an EMBL/GenBank/DDBJ whole genome shotgun (WGS) entry which is preliminary data.</text>
</comment>
<dbReference type="InterPro" id="IPR003838">
    <property type="entry name" value="ABC3_permease_C"/>
</dbReference>
<accession>A0A839Z5B6</accession>
<evidence type="ECO:0000256" key="3">
    <source>
        <dbReference type="ARBA" id="ARBA00022692"/>
    </source>
</evidence>
<dbReference type="InterPro" id="IPR038766">
    <property type="entry name" value="Membrane_comp_ABC_pdt"/>
</dbReference>
<feature type="domain" description="ABC3 transporter permease C-terminal" evidence="7">
    <location>
        <begin position="286"/>
        <end position="396"/>
    </location>
</feature>
<dbReference type="PANTHER" id="PTHR30287">
    <property type="entry name" value="MEMBRANE COMPONENT OF PREDICTED ABC SUPERFAMILY METABOLITE UPTAKE TRANSPORTER"/>
    <property type="match status" value="1"/>
</dbReference>
<dbReference type="Proteomes" id="UP000533469">
    <property type="component" value="Unassembled WGS sequence"/>
</dbReference>
<evidence type="ECO:0000313" key="9">
    <source>
        <dbReference type="EMBL" id="MBB3770852.1"/>
    </source>
</evidence>
<evidence type="ECO:0000259" key="7">
    <source>
        <dbReference type="Pfam" id="PF02687"/>
    </source>
</evidence>
<sequence length="865" mass="89769">MTLAATSSPAGAGRAGAGLRFRLTLALRFALRELRGGVRGFGVFLGCLALGVAAIAGVGSFSRALTDGLAREGTALLGGDAAFSLVQRQASPDELRLLAAGGRVSTIATLRAMARAGEGDKLESTLVELKAVDGAYPMVGALETAPPQPLDEALAERDGAYGALADPALADRLGLKLGDRFQLGEANLRLAGLIEREPDALATGFGFGPRLMVSLAGLDAAKLIQPGSLARWTYRVKLADPGRLATFVDGVKTAAPDAGFEVRTREAAAPRLEDNVKRFTQYLTLVGLTALLVGGVGVANAVKSHLDAKRAVIATFKSLGAPGGTVFAIYLVEVGLIATMGIAIGLAVGAVLPFLIAGAFGYLLPVPIEPGLQPAALALALGYGGLIALAFALWPLGMTHDVPVSALFRDDVETARRRPRRIYVILTALAIAALAGLAIAASQERRIGLYYLIAAASVLVTLRLVGLGIMAVARRLPRPRSTVARLALANIHRPAALTPTVVLSLGLGLTLLVTLALIDRSLTRELTARLPAAAPSFFFLDIDSGASERFADFLHARAPEGKVEIVPMLRGRLITLGDRPVESITPPPEFAWVLSSDRGITYSPTLPEGSSVTAGAWWPADYAGPPLVSFEGEIADAFGLKVGDSVSVNVLGRPITARIANLRKVEWDRLAINFVMVFSPNTFAGAPHTSLATLAFPGGGDAAGERTIARAVASEFPAVTAVRVKEALAQFSEIASKLILAIRGASLVTLLSSVLVLAGALAAGQHHRVYDAVILKTLGATRARLIGAYALEYAALGLVTALVAVGAGAIAAFVVVTRVMNLPFAWSSGAALGAVAAALVLTVGFGLIGTWRALGQKPARILRNL</sequence>
<feature type="transmembrane region" description="Helical" evidence="6">
    <location>
        <begin position="422"/>
        <end position="442"/>
    </location>
</feature>
<feature type="transmembrane region" description="Helical" evidence="6">
    <location>
        <begin position="41"/>
        <end position="61"/>
    </location>
</feature>
<feature type="transmembrane region" description="Helical" evidence="6">
    <location>
        <begin position="494"/>
        <end position="518"/>
    </location>
</feature>
<keyword evidence="4 6" id="KW-1133">Transmembrane helix</keyword>
<keyword evidence="3 6" id="KW-0812">Transmembrane</keyword>
<feature type="domain" description="MacB-like periplasmic core" evidence="8">
    <location>
        <begin position="47"/>
        <end position="251"/>
    </location>
</feature>
<organism evidence="9 10">
    <name type="scientific">Ancylobacter tetraedralis</name>
    <dbReference type="NCBI Taxonomy" id="217068"/>
    <lineage>
        <taxon>Bacteria</taxon>
        <taxon>Pseudomonadati</taxon>
        <taxon>Pseudomonadota</taxon>
        <taxon>Alphaproteobacteria</taxon>
        <taxon>Hyphomicrobiales</taxon>
        <taxon>Xanthobacteraceae</taxon>
        <taxon>Ancylobacter</taxon>
    </lineage>
</organism>
<evidence type="ECO:0000256" key="4">
    <source>
        <dbReference type="ARBA" id="ARBA00022989"/>
    </source>
</evidence>
<keyword evidence="5 6" id="KW-0472">Membrane</keyword>
<comment type="subcellular location">
    <subcellularLocation>
        <location evidence="1">Cell membrane</location>
        <topology evidence="1">Multi-pass membrane protein</topology>
    </subcellularLocation>
</comment>
<dbReference type="Pfam" id="PF02687">
    <property type="entry name" value="FtsX"/>
    <property type="match status" value="2"/>
</dbReference>
<evidence type="ECO:0000256" key="6">
    <source>
        <dbReference type="SAM" id="Phobius"/>
    </source>
</evidence>
<evidence type="ECO:0000256" key="1">
    <source>
        <dbReference type="ARBA" id="ARBA00004651"/>
    </source>
</evidence>
<protein>
    <submittedName>
        <fullName evidence="9">Putative ABC transport system permease protein</fullName>
    </submittedName>
</protein>
<feature type="transmembrane region" description="Helical" evidence="6">
    <location>
        <begin position="376"/>
        <end position="396"/>
    </location>
</feature>
<evidence type="ECO:0000313" key="10">
    <source>
        <dbReference type="Proteomes" id="UP000533469"/>
    </source>
</evidence>
<gene>
    <name evidence="9" type="ORF">FHS55_001447</name>
</gene>
<dbReference type="AlphaFoldDB" id="A0A839Z5B6"/>
<dbReference type="RefSeq" id="WP_183189013.1">
    <property type="nucleotide sequence ID" value="NZ_JACICD010000002.1"/>
</dbReference>
<keyword evidence="10" id="KW-1185">Reference proteome</keyword>
<feature type="transmembrane region" description="Helical" evidence="6">
    <location>
        <begin position="828"/>
        <end position="854"/>
    </location>
</feature>
<feature type="transmembrane region" description="Helical" evidence="6">
    <location>
        <begin position="344"/>
        <end position="364"/>
    </location>
</feature>
<evidence type="ECO:0000256" key="2">
    <source>
        <dbReference type="ARBA" id="ARBA00022475"/>
    </source>
</evidence>
<dbReference type="GO" id="GO:0005886">
    <property type="term" value="C:plasma membrane"/>
    <property type="evidence" value="ECO:0007669"/>
    <property type="project" value="UniProtKB-SubCell"/>
</dbReference>
<dbReference type="InterPro" id="IPR025857">
    <property type="entry name" value="MacB_PCD"/>
</dbReference>
<dbReference type="EMBL" id="JACICD010000002">
    <property type="protein sequence ID" value="MBB3770852.1"/>
    <property type="molecule type" value="Genomic_DNA"/>
</dbReference>
<keyword evidence="2" id="KW-1003">Cell membrane</keyword>
<feature type="transmembrane region" description="Helical" evidence="6">
    <location>
        <begin position="448"/>
        <end position="473"/>
    </location>
</feature>
<feature type="transmembrane region" description="Helical" evidence="6">
    <location>
        <begin position="785"/>
        <end position="816"/>
    </location>
</feature>
<evidence type="ECO:0000256" key="5">
    <source>
        <dbReference type="ARBA" id="ARBA00023136"/>
    </source>
</evidence>
<feature type="domain" description="ABC3 transporter permease C-terminal" evidence="7">
    <location>
        <begin position="745"/>
        <end position="858"/>
    </location>
</feature>
<dbReference type="PANTHER" id="PTHR30287:SF1">
    <property type="entry name" value="INNER MEMBRANE PROTEIN"/>
    <property type="match status" value="1"/>
</dbReference>
<name>A0A839Z5B6_9HYPH</name>
<reference evidence="9 10" key="1">
    <citation type="submission" date="2020-08" db="EMBL/GenBank/DDBJ databases">
        <title>Genomic Encyclopedia of Type Strains, Phase IV (KMG-IV): sequencing the most valuable type-strain genomes for metagenomic binning, comparative biology and taxonomic classification.</title>
        <authorList>
            <person name="Goeker M."/>
        </authorList>
    </citation>
    <scope>NUCLEOTIDE SEQUENCE [LARGE SCALE GENOMIC DNA]</scope>
    <source>
        <strain evidence="9 10">DSM 5895</strain>
    </source>
</reference>
<feature type="transmembrane region" description="Helical" evidence="6">
    <location>
        <begin position="311"/>
        <end position="332"/>
    </location>
</feature>
<proteinExistence type="predicted"/>
<dbReference type="Pfam" id="PF12704">
    <property type="entry name" value="MacB_PCD"/>
    <property type="match status" value="1"/>
</dbReference>
<feature type="transmembrane region" description="Helical" evidence="6">
    <location>
        <begin position="740"/>
        <end position="764"/>
    </location>
</feature>
<evidence type="ECO:0000259" key="8">
    <source>
        <dbReference type="Pfam" id="PF12704"/>
    </source>
</evidence>
<feature type="transmembrane region" description="Helical" evidence="6">
    <location>
        <begin position="279"/>
        <end position="299"/>
    </location>
</feature>